<dbReference type="PANTHER" id="PTHR45569:SF1">
    <property type="entry name" value="SENSOR PROTEIN KDPD"/>
    <property type="match status" value="1"/>
</dbReference>
<keyword evidence="6" id="KW-0472">Membrane</keyword>
<reference evidence="8 9" key="1">
    <citation type="submission" date="2021-06" db="EMBL/GenBank/DDBJ databases">
        <title>Differences between aerobic and microaerobic xylene degrading microbial communities.</title>
        <authorList>
            <person name="Banerjee S."/>
            <person name="Tancsics A."/>
        </authorList>
    </citation>
    <scope>NUCLEOTIDE SEQUENCE [LARGE SCALE GENOMIC DNA]</scope>
    <source>
        <strain evidence="8 9">MAP12</strain>
    </source>
</reference>
<evidence type="ECO:0000256" key="1">
    <source>
        <dbReference type="ARBA" id="ARBA00000085"/>
    </source>
</evidence>
<dbReference type="Pfam" id="PF02518">
    <property type="entry name" value="HATPase_c"/>
    <property type="match status" value="1"/>
</dbReference>
<dbReference type="Proteomes" id="UP000813068">
    <property type="component" value="Unassembled WGS sequence"/>
</dbReference>
<dbReference type="InterPro" id="IPR006016">
    <property type="entry name" value="UspA"/>
</dbReference>
<dbReference type="Pfam" id="PF13493">
    <property type="entry name" value="DUF4118"/>
    <property type="match status" value="1"/>
</dbReference>
<keyword evidence="6" id="KW-0812">Transmembrane</keyword>
<protein>
    <recommendedName>
        <fullName evidence="2">histidine kinase</fullName>
        <ecNumber evidence="2">2.7.13.3</ecNumber>
    </recommendedName>
</protein>
<dbReference type="EC" id="2.7.13.3" evidence="2"/>
<dbReference type="CDD" id="cd00075">
    <property type="entry name" value="HATPase"/>
    <property type="match status" value="1"/>
</dbReference>
<dbReference type="Pfam" id="PF00582">
    <property type="entry name" value="Usp"/>
    <property type="match status" value="1"/>
</dbReference>
<keyword evidence="5" id="KW-0902">Two-component regulatory system</keyword>
<evidence type="ECO:0000256" key="5">
    <source>
        <dbReference type="ARBA" id="ARBA00023012"/>
    </source>
</evidence>
<dbReference type="InterPro" id="IPR052023">
    <property type="entry name" value="Histidine_kinase_KdpD"/>
</dbReference>
<gene>
    <name evidence="8" type="ORF">KRX52_18385</name>
</gene>
<dbReference type="PANTHER" id="PTHR45569">
    <property type="entry name" value="SENSOR PROTEIN KDPD"/>
    <property type="match status" value="1"/>
</dbReference>
<sequence length="873" mass="94102">MSNAGIPARRGRLTVFLGAAPGVGKTRAMLQAAQVQLRLGVALRVGLVAAPDADPEAAALLASLPQQPPKRGAEQATRPLELDLDGLLADPPALTLIAELAHANPPGSRHAKRWQDVQELLAAGIDVYTTVNVQHMESLNSQLLDLTGLRVHETVPDWVVQEADELVLIDRPPRELLPGRSAGQAEPDADQQRASLTRLTALRELALQFAATRVDADLQRCYRPHGQSAPALLGRLLVGIDGNPQAEHLVRHASRLAQRRQLPWSLVHVDTGAVLDETARRHLQAAQRLAENLGGEVVSLRAADVSSTLIQHAIERRANVLLIGPSRPHQLRPGVAERLLRQGRGLEINILNIGGAPSPRAQLPRMGRLGDYLLAVLATLIASAAAWSISSVLELPNISLVFLLAVLLVGVRSSLGPALLCSALSFLAYDLLFISPTFSLDVHHKADILTLLFFLVMAVLTGNLAARQRRQMDALRETQTETAALLELSRKLGAATDRQAVLDAALQQLTHWHDLDFCLLGRDVAGALQVEAGLSAPLREGERNAAEWAWQHGQPSGMGTHTLANGRWWWLPLTGKEGPQALLGVRTKQGSTVPAARRRLLKALGQPLTQALTRAQLAQELEAARLQTETEQLRSALLASVSHDLRTPLTVMHGAIDSLLTLGEQIGAEDRRELLESTRNEAERLDRYIQNLLDMTRLGHGGLKLERDWVAPADIVASSLQRLQPVLAPLRLETALPDELPLLYVHAALIEQALINVVENAVRFSPAAGRLRVAVDSDGAELRIAVSDEGPGIPPAEREKIFDMFYTAARGDRGGKGTGLGLAICLGILGAHGGSVTVGDGLEGRGTTLTLHLPLLAQPQLDEADRDDQGEAQ</sequence>
<dbReference type="GO" id="GO:0016301">
    <property type="term" value="F:kinase activity"/>
    <property type="evidence" value="ECO:0007669"/>
    <property type="project" value="UniProtKB-KW"/>
</dbReference>
<keyword evidence="4 8" id="KW-0418">Kinase</keyword>
<dbReference type="RefSeq" id="WP_217683177.1">
    <property type="nucleotide sequence ID" value="NZ_JAHRGL010000062.1"/>
</dbReference>
<dbReference type="SMART" id="SM00387">
    <property type="entry name" value="HATPase_c"/>
    <property type="match status" value="1"/>
</dbReference>
<evidence type="ECO:0000313" key="9">
    <source>
        <dbReference type="Proteomes" id="UP000813068"/>
    </source>
</evidence>
<dbReference type="Pfam" id="PF02702">
    <property type="entry name" value="KdpD"/>
    <property type="match status" value="1"/>
</dbReference>
<accession>A0ABS6N111</accession>
<evidence type="ECO:0000259" key="7">
    <source>
        <dbReference type="PROSITE" id="PS50109"/>
    </source>
</evidence>
<dbReference type="InterPro" id="IPR003852">
    <property type="entry name" value="Sig_transdc_His_kinase_KdpD_N"/>
</dbReference>
<evidence type="ECO:0000313" key="8">
    <source>
        <dbReference type="EMBL" id="MBV2134743.1"/>
    </source>
</evidence>
<keyword evidence="9" id="KW-1185">Reference proteome</keyword>
<dbReference type="InterPro" id="IPR025201">
    <property type="entry name" value="KdpD_TM"/>
</dbReference>
<dbReference type="Pfam" id="PF00512">
    <property type="entry name" value="HisKA"/>
    <property type="match status" value="1"/>
</dbReference>
<feature type="domain" description="Histidine kinase" evidence="7">
    <location>
        <begin position="640"/>
        <end position="857"/>
    </location>
</feature>
<dbReference type="EMBL" id="JAHRGL010000062">
    <property type="protein sequence ID" value="MBV2134743.1"/>
    <property type="molecule type" value="Genomic_DNA"/>
</dbReference>
<dbReference type="InterPro" id="IPR003594">
    <property type="entry name" value="HATPase_dom"/>
</dbReference>
<keyword evidence="6" id="KW-1133">Transmembrane helix</keyword>
<name>A0ABS6N111_9GAMM</name>
<evidence type="ECO:0000256" key="6">
    <source>
        <dbReference type="SAM" id="Phobius"/>
    </source>
</evidence>
<dbReference type="CDD" id="cd00082">
    <property type="entry name" value="HisKA"/>
    <property type="match status" value="1"/>
</dbReference>
<dbReference type="SMART" id="SM00388">
    <property type="entry name" value="HisKA"/>
    <property type="match status" value="1"/>
</dbReference>
<keyword evidence="3" id="KW-0808">Transferase</keyword>
<feature type="transmembrane region" description="Helical" evidence="6">
    <location>
        <begin position="448"/>
        <end position="466"/>
    </location>
</feature>
<feature type="transmembrane region" description="Helical" evidence="6">
    <location>
        <begin position="395"/>
        <end position="411"/>
    </location>
</feature>
<organism evidence="8 9">
    <name type="scientific">Geopseudomonas aromaticivorans</name>
    <dbReference type="NCBI Taxonomy" id="2849492"/>
    <lineage>
        <taxon>Bacteria</taxon>
        <taxon>Pseudomonadati</taxon>
        <taxon>Pseudomonadota</taxon>
        <taxon>Gammaproteobacteria</taxon>
        <taxon>Pseudomonadales</taxon>
        <taxon>Pseudomonadaceae</taxon>
        <taxon>Geopseudomonas</taxon>
    </lineage>
</organism>
<evidence type="ECO:0000256" key="3">
    <source>
        <dbReference type="ARBA" id="ARBA00022679"/>
    </source>
</evidence>
<comment type="caution">
    <text evidence="8">The sequence shown here is derived from an EMBL/GenBank/DDBJ whole genome shotgun (WGS) entry which is preliminary data.</text>
</comment>
<feature type="transmembrane region" description="Helical" evidence="6">
    <location>
        <begin position="369"/>
        <end position="389"/>
    </location>
</feature>
<dbReference type="InterPro" id="IPR005467">
    <property type="entry name" value="His_kinase_dom"/>
</dbReference>
<evidence type="ECO:0000256" key="2">
    <source>
        <dbReference type="ARBA" id="ARBA00012438"/>
    </source>
</evidence>
<evidence type="ECO:0000256" key="4">
    <source>
        <dbReference type="ARBA" id="ARBA00022777"/>
    </source>
</evidence>
<dbReference type="InterPro" id="IPR003661">
    <property type="entry name" value="HisK_dim/P_dom"/>
</dbReference>
<proteinExistence type="predicted"/>
<comment type="catalytic activity">
    <reaction evidence="1">
        <text>ATP + protein L-histidine = ADP + protein N-phospho-L-histidine.</text>
        <dbReference type="EC" id="2.7.13.3"/>
    </reaction>
</comment>
<dbReference type="PROSITE" id="PS50109">
    <property type="entry name" value="HIS_KIN"/>
    <property type="match status" value="1"/>
</dbReference>